<keyword evidence="2" id="KW-1185">Reference proteome</keyword>
<reference evidence="1 2" key="1">
    <citation type="journal article" date="2024" name="Plant Biotechnol. J.">
        <title>Genome and CRISPR/Cas9 system of a widespread forest tree (Populus alba) in the world.</title>
        <authorList>
            <person name="Liu Y.J."/>
            <person name="Jiang P.F."/>
            <person name="Han X.M."/>
            <person name="Li X.Y."/>
            <person name="Wang H.M."/>
            <person name="Wang Y.J."/>
            <person name="Wang X.X."/>
            <person name="Zeng Q.Y."/>
        </authorList>
    </citation>
    <scope>NUCLEOTIDE SEQUENCE [LARGE SCALE GENOMIC DNA]</scope>
    <source>
        <strain evidence="2">cv. PAL-ZL1</strain>
    </source>
</reference>
<sequence length="190" mass="21602">MVFRAENQCPFAGFDDKNILTACFRLHSLEAKLRQSRELGIVAYSCFVLSFVDIIRAYSRKRNHYGFRTEYYITSDLQTTSRKGTVHSNRQCLATHLACLLLYIKVVDKDVAHRQCNGLTFGDNEHQRSGQGTVASQDTALIFLRHRLLPPLYSWAMGHGVDTVRSEDPFLVARFTSNYVPASVHRVTVA</sequence>
<comment type="caution">
    <text evidence="1">The sequence shown here is derived from an EMBL/GenBank/DDBJ whole genome shotgun (WGS) entry which is preliminary data.</text>
</comment>
<proteinExistence type="predicted"/>
<dbReference type="EMBL" id="RCHU02000009">
    <property type="protein sequence ID" value="KAL3580729.1"/>
    <property type="molecule type" value="Genomic_DNA"/>
</dbReference>
<protein>
    <submittedName>
        <fullName evidence="1">Uncharacterized protein</fullName>
    </submittedName>
</protein>
<accession>A0ACC4BQE9</accession>
<gene>
    <name evidence="1" type="ORF">D5086_018564</name>
</gene>
<name>A0ACC4BQE9_POPAL</name>
<evidence type="ECO:0000313" key="2">
    <source>
        <dbReference type="Proteomes" id="UP000309997"/>
    </source>
</evidence>
<dbReference type="Proteomes" id="UP000309997">
    <property type="component" value="Unassembled WGS sequence"/>
</dbReference>
<organism evidence="1 2">
    <name type="scientific">Populus alba</name>
    <name type="common">White poplar</name>
    <dbReference type="NCBI Taxonomy" id="43335"/>
    <lineage>
        <taxon>Eukaryota</taxon>
        <taxon>Viridiplantae</taxon>
        <taxon>Streptophyta</taxon>
        <taxon>Embryophyta</taxon>
        <taxon>Tracheophyta</taxon>
        <taxon>Spermatophyta</taxon>
        <taxon>Magnoliopsida</taxon>
        <taxon>eudicotyledons</taxon>
        <taxon>Gunneridae</taxon>
        <taxon>Pentapetalae</taxon>
        <taxon>rosids</taxon>
        <taxon>fabids</taxon>
        <taxon>Malpighiales</taxon>
        <taxon>Salicaceae</taxon>
        <taxon>Saliceae</taxon>
        <taxon>Populus</taxon>
    </lineage>
</organism>
<evidence type="ECO:0000313" key="1">
    <source>
        <dbReference type="EMBL" id="KAL3580729.1"/>
    </source>
</evidence>